<name>A0A0D5Y322_9PSED</name>
<gene>
    <name evidence="1" type="ORF">PCL1606_42340</name>
</gene>
<dbReference type="AlphaFoldDB" id="A0A0D5Y322"/>
<dbReference type="Proteomes" id="UP000032748">
    <property type="component" value="Chromosome"/>
</dbReference>
<protein>
    <submittedName>
        <fullName evidence="1">Uncharacterized protein</fullName>
    </submittedName>
</protein>
<evidence type="ECO:0000313" key="2">
    <source>
        <dbReference type="Proteomes" id="UP000032748"/>
    </source>
</evidence>
<evidence type="ECO:0000313" key="1">
    <source>
        <dbReference type="EMBL" id="AKA25681.1"/>
    </source>
</evidence>
<reference evidence="1 2" key="1">
    <citation type="journal article" date="2015" name="Mol. Plant Microbe Interact.">
        <title>Comparative Genomic Analysis of Pseudomonas chlororaphis PCL1606 Reveals New Insight into Antifungal Compounds Involved in Biocontrol.</title>
        <authorList>
            <person name="Calderon C.E."/>
            <person name="Ramos C."/>
            <person name="de Vicente A."/>
            <person name="Cazorla F.M."/>
        </authorList>
    </citation>
    <scope>NUCLEOTIDE SEQUENCE [LARGE SCALE GENOMIC DNA]</scope>
    <source>
        <strain evidence="1 2">PCL1606</strain>
    </source>
</reference>
<dbReference type="KEGG" id="pcz:PCL1606_42340"/>
<organism evidence="1 2">
    <name type="scientific">Pseudomonas chlororaphis</name>
    <dbReference type="NCBI Taxonomy" id="587753"/>
    <lineage>
        <taxon>Bacteria</taxon>
        <taxon>Pseudomonadati</taxon>
        <taxon>Pseudomonadota</taxon>
        <taxon>Gammaproteobacteria</taxon>
        <taxon>Pseudomonadales</taxon>
        <taxon>Pseudomonadaceae</taxon>
        <taxon>Pseudomonas</taxon>
    </lineage>
</organism>
<sequence length="63" mass="6804">MDLKCPCKGPLFARSESAAHDEQLIDVVVECKACGRTLNSFIFIDEMLVLDEGSSGGKENADV</sequence>
<accession>A0A0D5Y322</accession>
<proteinExistence type="predicted"/>
<dbReference type="EMBL" id="CP011110">
    <property type="protein sequence ID" value="AKA25681.1"/>
    <property type="molecule type" value="Genomic_DNA"/>
</dbReference>
<dbReference type="PATRIC" id="fig|587753.10.peg.4229"/>